<feature type="compositionally biased region" description="Basic and acidic residues" evidence="1">
    <location>
        <begin position="1"/>
        <end position="15"/>
    </location>
</feature>
<name>A0AAV4IIV2_9GAST</name>
<evidence type="ECO:0000313" key="3">
    <source>
        <dbReference type="Proteomes" id="UP000762676"/>
    </source>
</evidence>
<dbReference type="AlphaFoldDB" id="A0AAV4IIV2"/>
<keyword evidence="3" id="KW-1185">Reference proteome</keyword>
<feature type="compositionally biased region" description="Polar residues" evidence="1">
    <location>
        <begin position="18"/>
        <end position="32"/>
    </location>
</feature>
<evidence type="ECO:0000256" key="1">
    <source>
        <dbReference type="SAM" id="MobiDB-lite"/>
    </source>
</evidence>
<protein>
    <submittedName>
        <fullName evidence="2">Uncharacterized protein</fullName>
    </submittedName>
</protein>
<proteinExistence type="predicted"/>
<gene>
    <name evidence="2" type="ORF">ElyMa_001280300</name>
</gene>
<dbReference type="EMBL" id="BMAT01002529">
    <property type="protein sequence ID" value="GFS08666.1"/>
    <property type="molecule type" value="Genomic_DNA"/>
</dbReference>
<accession>A0AAV4IIV2</accession>
<sequence>MVRRSDVGREVESLSHRLGNSTPPTVNQQNNLSRRLFTDEGRGLGSVLCMLYPRHGVPETRCTRDTVPETRCPTANPAMGL</sequence>
<reference evidence="2 3" key="1">
    <citation type="journal article" date="2021" name="Elife">
        <title>Chloroplast acquisition without the gene transfer in kleptoplastic sea slugs, Plakobranchus ocellatus.</title>
        <authorList>
            <person name="Maeda T."/>
            <person name="Takahashi S."/>
            <person name="Yoshida T."/>
            <person name="Shimamura S."/>
            <person name="Takaki Y."/>
            <person name="Nagai Y."/>
            <person name="Toyoda A."/>
            <person name="Suzuki Y."/>
            <person name="Arimoto A."/>
            <person name="Ishii H."/>
            <person name="Satoh N."/>
            <person name="Nishiyama T."/>
            <person name="Hasebe M."/>
            <person name="Maruyama T."/>
            <person name="Minagawa J."/>
            <person name="Obokata J."/>
            <person name="Shigenobu S."/>
        </authorList>
    </citation>
    <scope>NUCLEOTIDE SEQUENCE [LARGE SCALE GENOMIC DNA]</scope>
</reference>
<feature type="region of interest" description="Disordered" evidence="1">
    <location>
        <begin position="1"/>
        <end position="32"/>
    </location>
</feature>
<dbReference type="Proteomes" id="UP000762676">
    <property type="component" value="Unassembled WGS sequence"/>
</dbReference>
<evidence type="ECO:0000313" key="2">
    <source>
        <dbReference type="EMBL" id="GFS08666.1"/>
    </source>
</evidence>
<organism evidence="2 3">
    <name type="scientific">Elysia marginata</name>
    <dbReference type="NCBI Taxonomy" id="1093978"/>
    <lineage>
        <taxon>Eukaryota</taxon>
        <taxon>Metazoa</taxon>
        <taxon>Spiralia</taxon>
        <taxon>Lophotrochozoa</taxon>
        <taxon>Mollusca</taxon>
        <taxon>Gastropoda</taxon>
        <taxon>Heterobranchia</taxon>
        <taxon>Euthyneura</taxon>
        <taxon>Panpulmonata</taxon>
        <taxon>Sacoglossa</taxon>
        <taxon>Placobranchoidea</taxon>
        <taxon>Plakobranchidae</taxon>
        <taxon>Elysia</taxon>
    </lineage>
</organism>
<comment type="caution">
    <text evidence="2">The sequence shown here is derived from an EMBL/GenBank/DDBJ whole genome shotgun (WGS) entry which is preliminary data.</text>
</comment>